<evidence type="ECO:0000313" key="3">
    <source>
        <dbReference type="Proteomes" id="UP000054279"/>
    </source>
</evidence>
<keyword evidence="3" id="KW-1185">Reference proteome</keyword>
<evidence type="ECO:0000256" key="1">
    <source>
        <dbReference type="SAM" id="MobiDB-lite"/>
    </source>
</evidence>
<gene>
    <name evidence="2" type="ORF">M422DRAFT_164900</name>
</gene>
<reference evidence="2 3" key="1">
    <citation type="submission" date="2014-06" db="EMBL/GenBank/DDBJ databases">
        <title>Evolutionary Origins and Diversification of the Mycorrhizal Mutualists.</title>
        <authorList>
            <consortium name="DOE Joint Genome Institute"/>
            <consortium name="Mycorrhizal Genomics Consortium"/>
            <person name="Kohler A."/>
            <person name="Kuo A."/>
            <person name="Nagy L.G."/>
            <person name="Floudas D."/>
            <person name="Copeland A."/>
            <person name="Barry K.W."/>
            <person name="Cichocki N."/>
            <person name="Veneault-Fourrey C."/>
            <person name="LaButti K."/>
            <person name="Lindquist E.A."/>
            <person name="Lipzen A."/>
            <person name="Lundell T."/>
            <person name="Morin E."/>
            <person name="Murat C."/>
            <person name="Riley R."/>
            <person name="Ohm R."/>
            <person name="Sun H."/>
            <person name="Tunlid A."/>
            <person name="Henrissat B."/>
            <person name="Grigoriev I.V."/>
            <person name="Hibbett D.S."/>
            <person name="Martin F."/>
        </authorList>
    </citation>
    <scope>NUCLEOTIDE SEQUENCE [LARGE SCALE GENOMIC DNA]</scope>
    <source>
        <strain evidence="2 3">SS14</strain>
    </source>
</reference>
<accession>A0A0C9VUG4</accession>
<dbReference type="HOGENOM" id="CLU_2764949_0_0_1"/>
<dbReference type="Proteomes" id="UP000054279">
    <property type="component" value="Unassembled WGS sequence"/>
</dbReference>
<organism evidence="2 3">
    <name type="scientific">Sphaerobolus stellatus (strain SS14)</name>
    <dbReference type="NCBI Taxonomy" id="990650"/>
    <lineage>
        <taxon>Eukaryota</taxon>
        <taxon>Fungi</taxon>
        <taxon>Dikarya</taxon>
        <taxon>Basidiomycota</taxon>
        <taxon>Agaricomycotina</taxon>
        <taxon>Agaricomycetes</taxon>
        <taxon>Phallomycetidae</taxon>
        <taxon>Geastrales</taxon>
        <taxon>Sphaerobolaceae</taxon>
        <taxon>Sphaerobolus</taxon>
    </lineage>
</organism>
<protein>
    <submittedName>
        <fullName evidence="2">Uncharacterized protein</fullName>
    </submittedName>
</protein>
<sequence length="70" mass="7308">SSLRAPTPVACATCSDVTVVFARGTFKAEPIRTIVGLPFKAASLPTNSPHGRGQWPVVATTTHGPPVVPW</sequence>
<dbReference type="AlphaFoldDB" id="A0A0C9VUG4"/>
<feature type="region of interest" description="Disordered" evidence="1">
    <location>
        <begin position="46"/>
        <end position="70"/>
    </location>
</feature>
<evidence type="ECO:0000313" key="2">
    <source>
        <dbReference type="EMBL" id="KIJ46569.1"/>
    </source>
</evidence>
<name>A0A0C9VUG4_SPHS4</name>
<dbReference type="EMBL" id="KN837106">
    <property type="protein sequence ID" value="KIJ46569.1"/>
    <property type="molecule type" value="Genomic_DNA"/>
</dbReference>
<proteinExistence type="predicted"/>
<feature type="non-terminal residue" evidence="2">
    <location>
        <position position="1"/>
    </location>
</feature>